<reference evidence="2" key="1">
    <citation type="submission" date="2020-01" db="EMBL/GenBank/DDBJ databases">
        <title>'Steroidobacter agaridevorans' sp. nov., agar-degrading bacteria isolated from rhizosphere soils.</title>
        <authorList>
            <person name="Ikenaga M."/>
            <person name="Kataoka M."/>
            <person name="Murouchi A."/>
            <person name="Katsuragi S."/>
            <person name="Sakai M."/>
        </authorList>
    </citation>
    <scope>NUCLEOTIDE SEQUENCE [LARGE SCALE GENOMIC DNA]</scope>
    <source>
        <strain evidence="2">YU21-B</strain>
    </source>
</reference>
<evidence type="ECO:0000313" key="2">
    <source>
        <dbReference type="Proteomes" id="UP000445000"/>
    </source>
</evidence>
<dbReference type="EMBL" id="BLJN01000003">
    <property type="protein sequence ID" value="GFE81211.1"/>
    <property type="molecule type" value="Genomic_DNA"/>
</dbReference>
<accession>A0A829YEI3</accession>
<dbReference type="RefSeq" id="WP_161812891.1">
    <property type="nucleotide sequence ID" value="NZ_BLJN01000003.1"/>
</dbReference>
<gene>
    <name evidence="1" type="ORF">GCM10011487_32110</name>
</gene>
<evidence type="ECO:0000313" key="1">
    <source>
        <dbReference type="EMBL" id="GFE81211.1"/>
    </source>
</evidence>
<dbReference type="AlphaFoldDB" id="A0A829YEI3"/>
<name>A0A829YEI3_9GAMM</name>
<organism evidence="1 2">
    <name type="scientific">Steroidobacter agaridevorans</name>
    <dbReference type="NCBI Taxonomy" id="2695856"/>
    <lineage>
        <taxon>Bacteria</taxon>
        <taxon>Pseudomonadati</taxon>
        <taxon>Pseudomonadota</taxon>
        <taxon>Gammaproteobacteria</taxon>
        <taxon>Steroidobacterales</taxon>
        <taxon>Steroidobacteraceae</taxon>
        <taxon>Steroidobacter</taxon>
    </lineage>
</organism>
<protein>
    <submittedName>
        <fullName evidence="1">Uncharacterized protein</fullName>
    </submittedName>
</protein>
<keyword evidence="2" id="KW-1185">Reference proteome</keyword>
<dbReference type="Proteomes" id="UP000445000">
    <property type="component" value="Unassembled WGS sequence"/>
</dbReference>
<comment type="caution">
    <text evidence="1">The sequence shown here is derived from an EMBL/GenBank/DDBJ whole genome shotgun (WGS) entry which is preliminary data.</text>
</comment>
<sequence length="92" mass="9765">MNPIAEISIDLTAQELTDPSSVGPLAPNEIEVDDICEFDPLLKPLPAANNDGAVLSPADPIPDLALDDDTIEVEIELSVEQMDAMLSGLPVR</sequence>
<proteinExistence type="predicted"/>